<dbReference type="Gene3D" id="1.10.4080.10">
    <property type="entry name" value="ADP-ribosylation/Crystallin J1"/>
    <property type="match status" value="1"/>
</dbReference>
<name>A0A1Z4KHI2_ANAVA</name>
<dbReference type="EMBL" id="AP018216">
    <property type="protein sequence ID" value="BAY68407.1"/>
    <property type="molecule type" value="Genomic_DNA"/>
</dbReference>
<dbReference type="Pfam" id="PF03747">
    <property type="entry name" value="ADP_ribosyl_GH"/>
    <property type="match status" value="1"/>
</dbReference>
<gene>
    <name evidence="1" type="ORF">NIES23_11930</name>
</gene>
<organism evidence="1 2">
    <name type="scientific">Trichormus variabilis NIES-23</name>
    <dbReference type="NCBI Taxonomy" id="1973479"/>
    <lineage>
        <taxon>Bacteria</taxon>
        <taxon>Bacillati</taxon>
        <taxon>Cyanobacteriota</taxon>
        <taxon>Cyanophyceae</taxon>
        <taxon>Nostocales</taxon>
        <taxon>Nostocaceae</taxon>
        <taxon>Trichormus</taxon>
    </lineage>
</organism>
<protein>
    <recommendedName>
        <fullName evidence="3">ADP-ribosylglycohydrolase</fullName>
    </recommendedName>
</protein>
<evidence type="ECO:0000313" key="2">
    <source>
        <dbReference type="Proteomes" id="UP000217507"/>
    </source>
</evidence>
<dbReference type="InterPro" id="IPR036705">
    <property type="entry name" value="Ribosyl_crysJ1_sf"/>
</dbReference>
<dbReference type="SUPFAM" id="SSF101478">
    <property type="entry name" value="ADP-ribosylglycohydrolase"/>
    <property type="match status" value="1"/>
</dbReference>
<dbReference type="Proteomes" id="UP000217507">
    <property type="component" value="Chromosome"/>
</dbReference>
<dbReference type="AlphaFoldDB" id="A0A1Z4KHI2"/>
<proteinExistence type="predicted"/>
<evidence type="ECO:0008006" key="3">
    <source>
        <dbReference type="Google" id="ProtNLM"/>
    </source>
</evidence>
<evidence type="ECO:0000313" key="1">
    <source>
        <dbReference type="EMBL" id="BAY68407.1"/>
    </source>
</evidence>
<accession>A0A1Z4KHI2</accession>
<sequence>MRYSLVSRFKGAFVGGVLGENLAKGGVKNNSERSSNFARSIIPGTESLIKLGNLDIDEWLALYQKEFIASSATSGIKNNTIFATIPVALFFHENPVKLRQNLARVSNIWDDALVVRDSTLAIGYAIAQSLTEKLHLHTLIPQIISFIGETKTLLPQKLLIIHKLLEEQAGLERLQAELSREEKLSYATAVAFYCFLSTLEDFRFSVLRSLQLESIHSQTITAITGALSGGYNSTVGIPANWQTSLLPTNSAANEETNLWQMLELADALAAVWSGVYNLPLHSREFSESGFIMLNQPVPFSVYAAPHIIRGR</sequence>
<dbReference type="InterPro" id="IPR005502">
    <property type="entry name" value="Ribosyl_crysJ1"/>
</dbReference>
<reference evidence="1 2" key="1">
    <citation type="submission" date="2017-06" db="EMBL/GenBank/DDBJ databases">
        <title>Genome sequencing of cyanobaciteial culture collection at National Institute for Environmental Studies (NIES).</title>
        <authorList>
            <person name="Hirose Y."/>
            <person name="Shimura Y."/>
            <person name="Fujisawa T."/>
            <person name="Nakamura Y."/>
            <person name="Kawachi M."/>
        </authorList>
    </citation>
    <scope>NUCLEOTIDE SEQUENCE [LARGE SCALE GENOMIC DNA]</scope>
    <source>
        <strain evidence="1 2">NIES-23</strain>
    </source>
</reference>